<evidence type="ECO:0000256" key="1">
    <source>
        <dbReference type="SAM" id="MobiDB-lite"/>
    </source>
</evidence>
<dbReference type="AlphaFoldDB" id="A0A383DM85"/>
<evidence type="ECO:0000313" key="2">
    <source>
        <dbReference type="EMBL" id="SVE45424.1"/>
    </source>
</evidence>
<organism evidence="2">
    <name type="scientific">marine metagenome</name>
    <dbReference type="NCBI Taxonomy" id="408172"/>
    <lineage>
        <taxon>unclassified sequences</taxon>
        <taxon>metagenomes</taxon>
        <taxon>ecological metagenomes</taxon>
    </lineage>
</organism>
<protein>
    <submittedName>
        <fullName evidence="2">Uncharacterized protein</fullName>
    </submittedName>
</protein>
<sequence>MANYKRHPAHKIGTDGKPKKVSPYDDSQRVLNKGYQCTELKDTMTMVTEDILNNLFQEWLSTKHYETERREFIYKLAISQGAVMNNIDKAIIAKDNKVQQEKSRETDE</sequence>
<feature type="compositionally biased region" description="Basic and acidic residues" evidence="1">
    <location>
        <begin position="12"/>
        <end position="27"/>
    </location>
</feature>
<dbReference type="EMBL" id="UINC01218416">
    <property type="protein sequence ID" value="SVE45424.1"/>
    <property type="molecule type" value="Genomic_DNA"/>
</dbReference>
<feature type="region of interest" description="Disordered" evidence="1">
    <location>
        <begin position="1"/>
        <end position="27"/>
    </location>
</feature>
<proteinExistence type="predicted"/>
<feature type="compositionally biased region" description="Basic residues" evidence="1">
    <location>
        <begin position="1"/>
        <end position="10"/>
    </location>
</feature>
<gene>
    <name evidence="2" type="ORF">METZ01_LOCUS498278</name>
</gene>
<accession>A0A383DM85</accession>
<name>A0A383DM85_9ZZZZ</name>
<reference evidence="2" key="1">
    <citation type="submission" date="2018-05" db="EMBL/GenBank/DDBJ databases">
        <authorList>
            <person name="Lanie J.A."/>
            <person name="Ng W.-L."/>
            <person name="Kazmierczak K.M."/>
            <person name="Andrzejewski T.M."/>
            <person name="Davidsen T.M."/>
            <person name="Wayne K.J."/>
            <person name="Tettelin H."/>
            <person name="Glass J.I."/>
            <person name="Rusch D."/>
            <person name="Podicherti R."/>
            <person name="Tsui H.-C.T."/>
            <person name="Winkler M.E."/>
        </authorList>
    </citation>
    <scope>NUCLEOTIDE SEQUENCE</scope>
</reference>